<dbReference type="InterPro" id="IPR004358">
    <property type="entry name" value="Sig_transdc_His_kin-like_C"/>
</dbReference>
<comment type="catalytic activity">
    <reaction evidence="1">
        <text>ATP + protein L-histidine = ADP + protein N-phospho-L-histidine.</text>
        <dbReference type="EC" id="2.7.13.3"/>
    </reaction>
</comment>
<dbReference type="RefSeq" id="WP_306829363.1">
    <property type="nucleotide sequence ID" value="NZ_JAUSRA010000001.1"/>
</dbReference>
<dbReference type="InterPro" id="IPR042240">
    <property type="entry name" value="CHASE_sf"/>
</dbReference>
<organism evidence="15 16">
    <name type="scientific">Catenuloplanes nepalensis</name>
    <dbReference type="NCBI Taxonomy" id="587533"/>
    <lineage>
        <taxon>Bacteria</taxon>
        <taxon>Bacillati</taxon>
        <taxon>Actinomycetota</taxon>
        <taxon>Actinomycetes</taxon>
        <taxon>Micromonosporales</taxon>
        <taxon>Micromonosporaceae</taxon>
        <taxon>Catenuloplanes</taxon>
    </lineage>
</organism>
<name>A0ABT9MS58_9ACTN</name>
<dbReference type="InterPro" id="IPR036890">
    <property type="entry name" value="HATPase_C_sf"/>
</dbReference>
<dbReference type="InterPro" id="IPR050351">
    <property type="entry name" value="BphY/WalK/GraS-like"/>
</dbReference>
<keyword evidence="4" id="KW-0597">Phosphoprotein</keyword>
<comment type="subcellular location">
    <subcellularLocation>
        <location evidence="2">Cell membrane</location>
    </subcellularLocation>
</comment>
<dbReference type="PROSITE" id="PS50839">
    <property type="entry name" value="CHASE"/>
    <property type="match status" value="1"/>
</dbReference>
<feature type="transmembrane region" description="Helical" evidence="12">
    <location>
        <begin position="317"/>
        <end position="338"/>
    </location>
</feature>
<evidence type="ECO:0000256" key="2">
    <source>
        <dbReference type="ARBA" id="ARBA00004236"/>
    </source>
</evidence>
<evidence type="ECO:0000256" key="10">
    <source>
        <dbReference type="ARBA" id="ARBA00023136"/>
    </source>
</evidence>
<feature type="transmembrane region" description="Helical" evidence="12">
    <location>
        <begin position="21"/>
        <end position="43"/>
    </location>
</feature>
<evidence type="ECO:0000256" key="11">
    <source>
        <dbReference type="ARBA" id="ARBA00039401"/>
    </source>
</evidence>
<dbReference type="SMART" id="SM00388">
    <property type="entry name" value="HisKA"/>
    <property type="match status" value="1"/>
</dbReference>
<evidence type="ECO:0000256" key="9">
    <source>
        <dbReference type="ARBA" id="ARBA00023012"/>
    </source>
</evidence>
<evidence type="ECO:0000256" key="6">
    <source>
        <dbReference type="ARBA" id="ARBA00022692"/>
    </source>
</evidence>
<dbReference type="InterPro" id="IPR036097">
    <property type="entry name" value="HisK_dim/P_sf"/>
</dbReference>
<dbReference type="SUPFAM" id="SSF55874">
    <property type="entry name" value="ATPase domain of HSP90 chaperone/DNA topoisomerase II/histidine kinase"/>
    <property type="match status" value="1"/>
</dbReference>
<dbReference type="Pfam" id="PF00512">
    <property type="entry name" value="HisKA"/>
    <property type="match status" value="1"/>
</dbReference>
<evidence type="ECO:0000256" key="7">
    <source>
        <dbReference type="ARBA" id="ARBA00022777"/>
    </source>
</evidence>
<comment type="caution">
    <text evidence="15">The sequence shown here is derived from an EMBL/GenBank/DDBJ whole genome shotgun (WGS) entry which is preliminary data.</text>
</comment>
<keyword evidence="16" id="KW-1185">Reference proteome</keyword>
<keyword evidence="7 15" id="KW-0418">Kinase</keyword>
<dbReference type="Gene3D" id="1.10.287.130">
    <property type="match status" value="1"/>
</dbReference>
<evidence type="ECO:0000256" key="12">
    <source>
        <dbReference type="SAM" id="Phobius"/>
    </source>
</evidence>
<dbReference type="Gene3D" id="3.30.450.350">
    <property type="entry name" value="CHASE domain"/>
    <property type="match status" value="1"/>
</dbReference>
<dbReference type="InterPro" id="IPR003594">
    <property type="entry name" value="HATPase_dom"/>
</dbReference>
<accession>A0ABT9MS58</accession>
<feature type="domain" description="CHASE" evidence="14">
    <location>
        <begin position="86"/>
        <end position="252"/>
    </location>
</feature>
<keyword evidence="8 12" id="KW-1133">Transmembrane helix</keyword>
<dbReference type="EMBL" id="JAUSRA010000001">
    <property type="protein sequence ID" value="MDP9794218.1"/>
    <property type="molecule type" value="Genomic_DNA"/>
</dbReference>
<dbReference type="Pfam" id="PF02518">
    <property type="entry name" value="HATPase_c"/>
    <property type="match status" value="1"/>
</dbReference>
<dbReference type="SMART" id="SM00387">
    <property type="entry name" value="HATPase_c"/>
    <property type="match status" value="1"/>
</dbReference>
<sequence>MRRLREIIAPSWPRLSIGRRAPAVLALVVLLGGTGTGLAVWALRSIEQDRAAQALDEHTRGVTGAVEGYLRQYTLALQDLAAAAAAQQDLRAEDFATITAPLDGTRLPGASGVAFVVPAGAAQVAPLQEQWRARTGPGLTLQPTAGRSEHLFVVLSRTLDGTRPHLGRDLTGSAQAAGAIALARQSREITVSSSYVLLKDRDLPVRLQQQAFVFAAGVWAPAGSADAGRLRGFLILAMRAGDFLTDTIGDVAGRAAAVTLTDTSVSPPAPVASWDSGRPHRPAARTVDVDVPARTWRLMVTATDRLLDSTQTRLDDAAIAVGTVVTALLTALVGLVLASRARILRKVDEATAALQEDIIRRERVEAELRQRTGELRGFAGVVAHDLRSPLSTITAYADVLADETADVLDADQRGLLGRIRTGAARMRVLIDDLLSYATADSSTVHRSPVDLGALVADIVTERLAPIAGDRPYIEIGPLPTVHGDPGMLRQLLDNLIGNAIKYTRYGRAAHIEISSRQLGDGSWRIDVADHGIGIPDSQHESVFAAFTRASGSEGYPGTGLGLAICHRIVTRHGGTIAVTPNTGGGSRFHFTLPALPPTGTAPAADTARSPADIC</sequence>
<evidence type="ECO:0000313" key="16">
    <source>
        <dbReference type="Proteomes" id="UP001240984"/>
    </source>
</evidence>
<protein>
    <recommendedName>
        <fullName evidence="11">Sensor-like histidine kinase SenX3</fullName>
        <ecNumber evidence="3">2.7.13.3</ecNumber>
    </recommendedName>
</protein>
<dbReference type="SMART" id="SM01079">
    <property type="entry name" value="CHASE"/>
    <property type="match status" value="1"/>
</dbReference>
<feature type="domain" description="Histidine kinase" evidence="13">
    <location>
        <begin position="381"/>
        <end position="596"/>
    </location>
</feature>
<evidence type="ECO:0000259" key="13">
    <source>
        <dbReference type="PROSITE" id="PS50109"/>
    </source>
</evidence>
<dbReference type="InterPro" id="IPR005467">
    <property type="entry name" value="His_kinase_dom"/>
</dbReference>
<evidence type="ECO:0000313" key="15">
    <source>
        <dbReference type="EMBL" id="MDP9794218.1"/>
    </source>
</evidence>
<evidence type="ECO:0000256" key="5">
    <source>
        <dbReference type="ARBA" id="ARBA00022679"/>
    </source>
</evidence>
<gene>
    <name evidence="15" type="ORF">J2S43_002730</name>
</gene>
<dbReference type="PRINTS" id="PR00344">
    <property type="entry name" value="BCTRLSENSOR"/>
</dbReference>
<dbReference type="EC" id="2.7.13.3" evidence="3"/>
<dbReference type="Pfam" id="PF03924">
    <property type="entry name" value="CHASE"/>
    <property type="match status" value="1"/>
</dbReference>
<dbReference type="Gene3D" id="3.30.565.10">
    <property type="entry name" value="Histidine kinase-like ATPase, C-terminal domain"/>
    <property type="match status" value="1"/>
</dbReference>
<dbReference type="InterPro" id="IPR003661">
    <property type="entry name" value="HisK_dim/P_dom"/>
</dbReference>
<dbReference type="SUPFAM" id="SSF47384">
    <property type="entry name" value="Homodimeric domain of signal transducing histidine kinase"/>
    <property type="match status" value="1"/>
</dbReference>
<keyword evidence="9" id="KW-0902">Two-component regulatory system</keyword>
<evidence type="ECO:0000256" key="1">
    <source>
        <dbReference type="ARBA" id="ARBA00000085"/>
    </source>
</evidence>
<keyword evidence="10 12" id="KW-0472">Membrane</keyword>
<evidence type="ECO:0000259" key="14">
    <source>
        <dbReference type="PROSITE" id="PS50839"/>
    </source>
</evidence>
<reference evidence="15 16" key="1">
    <citation type="submission" date="2023-07" db="EMBL/GenBank/DDBJ databases">
        <title>Sequencing the genomes of 1000 actinobacteria strains.</title>
        <authorList>
            <person name="Klenk H.-P."/>
        </authorList>
    </citation>
    <scope>NUCLEOTIDE SEQUENCE [LARGE SCALE GENOMIC DNA]</scope>
    <source>
        <strain evidence="15 16">DSM 44710</strain>
    </source>
</reference>
<dbReference type="GO" id="GO:0016301">
    <property type="term" value="F:kinase activity"/>
    <property type="evidence" value="ECO:0007669"/>
    <property type="project" value="UniProtKB-KW"/>
</dbReference>
<dbReference type="CDD" id="cd00082">
    <property type="entry name" value="HisKA"/>
    <property type="match status" value="1"/>
</dbReference>
<proteinExistence type="predicted"/>
<dbReference type="Proteomes" id="UP001240984">
    <property type="component" value="Unassembled WGS sequence"/>
</dbReference>
<dbReference type="PANTHER" id="PTHR42878:SF15">
    <property type="entry name" value="BACTERIOPHYTOCHROME"/>
    <property type="match status" value="1"/>
</dbReference>
<keyword evidence="6 12" id="KW-0812">Transmembrane</keyword>
<dbReference type="PANTHER" id="PTHR42878">
    <property type="entry name" value="TWO-COMPONENT HISTIDINE KINASE"/>
    <property type="match status" value="1"/>
</dbReference>
<evidence type="ECO:0000256" key="3">
    <source>
        <dbReference type="ARBA" id="ARBA00012438"/>
    </source>
</evidence>
<evidence type="ECO:0000256" key="4">
    <source>
        <dbReference type="ARBA" id="ARBA00022553"/>
    </source>
</evidence>
<evidence type="ECO:0000256" key="8">
    <source>
        <dbReference type="ARBA" id="ARBA00022989"/>
    </source>
</evidence>
<dbReference type="InterPro" id="IPR006189">
    <property type="entry name" value="CHASE_dom"/>
</dbReference>
<keyword evidence="5" id="KW-0808">Transferase</keyword>
<dbReference type="PROSITE" id="PS50109">
    <property type="entry name" value="HIS_KIN"/>
    <property type="match status" value="1"/>
</dbReference>